<feature type="region of interest" description="Disordered" evidence="1">
    <location>
        <begin position="147"/>
        <end position="211"/>
    </location>
</feature>
<gene>
    <name evidence="3" type="primary">LOC114252430</name>
</gene>
<organism evidence="2 3">
    <name type="scientific">Bombyx mandarina</name>
    <name type="common">Wild silk moth</name>
    <name type="synonym">Wild silkworm</name>
    <dbReference type="NCBI Taxonomy" id="7092"/>
    <lineage>
        <taxon>Eukaryota</taxon>
        <taxon>Metazoa</taxon>
        <taxon>Ecdysozoa</taxon>
        <taxon>Arthropoda</taxon>
        <taxon>Hexapoda</taxon>
        <taxon>Insecta</taxon>
        <taxon>Pterygota</taxon>
        <taxon>Neoptera</taxon>
        <taxon>Endopterygota</taxon>
        <taxon>Lepidoptera</taxon>
        <taxon>Glossata</taxon>
        <taxon>Ditrysia</taxon>
        <taxon>Bombycoidea</taxon>
        <taxon>Bombycidae</taxon>
        <taxon>Bombycinae</taxon>
        <taxon>Bombyx</taxon>
    </lineage>
</organism>
<dbReference type="KEGG" id="bman:114252430"/>
<name>A0A6J2KKR5_BOMMA</name>
<dbReference type="OrthoDB" id="7490362at2759"/>
<keyword evidence="2" id="KW-1185">Reference proteome</keyword>
<proteinExistence type="predicted"/>
<evidence type="ECO:0000313" key="2">
    <source>
        <dbReference type="Proteomes" id="UP000504629"/>
    </source>
</evidence>
<feature type="compositionally biased region" description="Basic residues" evidence="1">
    <location>
        <begin position="164"/>
        <end position="177"/>
    </location>
</feature>
<evidence type="ECO:0000256" key="1">
    <source>
        <dbReference type="SAM" id="MobiDB-lite"/>
    </source>
</evidence>
<sequence length="211" mass="21986">MAELRVTGLDDCTTKDEVAAAIAARGNCALENITVGEQRLGYTGAGSVWVRCPVEAATSLAAPPPGRPSGEPGRLRVGWIAARVRLLEPRAWRWLRCFSTGHCLTKCVSAVDRSGLCFRCGQPGQAAVCSAAPHCLLCAAAGRKADHRAGGKACPPASKNTERNRRRQAKRRQKKRLAGGAPAGTMSPAEAFAPDSGGNGVGEGAMDVGQP</sequence>
<dbReference type="AlphaFoldDB" id="A0A6J2KKR5"/>
<protein>
    <submittedName>
        <fullName evidence="3">Uncharacterized protein LOC114252430</fullName>
    </submittedName>
</protein>
<evidence type="ECO:0000313" key="3">
    <source>
        <dbReference type="RefSeq" id="XP_028042705.1"/>
    </source>
</evidence>
<dbReference type="Proteomes" id="UP000504629">
    <property type="component" value="Unplaced"/>
</dbReference>
<reference evidence="3" key="1">
    <citation type="submission" date="2025-08" db="UniProtKB">
        <authorList>
            <consortium name="RefSeq"/>
        </authorList>
    </citation>
    <scope>IDENTIFICATION</scope>
    <source>
        <tissue evidence="3">Silk gland</tissue>
    </source>
</reference>
<dbReference type="RefSeq" id="XP_028042705.1">
    <property type="nucleotide sequence ID" value="XM_028186904.1"/>
</dbReference>
<accession>A0A6J2KKR5</accession>
<dbReference type="GeneID" id="114252430"/>